<evidence type="ECO:0000256" key="1">
    <source>
        <dbReference type="ARBA" id="ARBA00008791"/>
    </source>
</evidence>
<keyword evidence="4" id="KW-1185">Reference proteome</keyword>
<organism evidence="3 4">
    <name type="scientific">Limosilactobacillus gastricus DSM 16045</name>
    <dbReference type="NCBI Taxonomy" id="1423749"/>
    <lineage>
        <taxon>Bacteria</taxon>
        <taxon>Bacillati</taxon>
        <taxon>Bacillota</taxon>
        <taxon>Bacilli</taxon>
        <taxon>Lactobacillales</taxon>
        <taxon>Lactobacillaceae</taxon>
        <taxon>Limosilactobacillus</taxon>
    </lineage>
</organism>
<accession>A0A0R1VB56</accession>
<dbReference type="Gene3D" id="3.40.50.620">
    <property type="entry name" value="HUPs"/>
    <property type="match status" value="1"/>
</dbReference>
<dbReference type="SUPFAM" id="SSF52402">
    <property type="entry name" value="Adenine nucleotide alpha hydrolases-like"/>
    <property type="match status" value="1"/>
</dbReference>
<reference evidence="3 4" key="1">
    <citation type="journal article" date="2015" name="Genome Announc.">
        <title>Expanding the biotechnology potential of lactobacilli through comparative genomics of 213 strains and associated genera.</title>
        <authorList>
            <person name="Sun Z."/>
            <person name="Harris H.M."/>
            <person name="McCann A."/>
            <person name="Guo C."/>
            <person name="Argimon S."/>
            <person name="Zhang W."/>
            <person name="Yang X."/>
            <person name="Jeffery I.B."/>
            <person name="Cooney J.C."/>
            <person name="Kagawa T.F."/>
            <person name="Liu W."/>
            <person name="Song Y."/>
            <person name="Salvetti E."/>
            <person name="Wrobel A."/>
            <person name="Rasinkangas P."/>
            <person name="Parkhill J."/>
            <person name="Rea M.C."/>
            <person name="O'Sullivan O."/>
            <person name="Ritari J."/>
            <person name="Douillard F.P."/>
            <person name="Paul Ross R."/>
            <person name="Yang R."/>
            <person name="Briner A.E."/>
            <person name="Felis G.E."/>
            <person name="de Vos W.M."/>
            <person name="Barrangou R."/>
            <person name="Klaenhammer T.R."/>
            <person name="Caufield P.W."/>
            <person name="Cui Y."/>
            <person name="Zhang H."/>
            <person name="O'Toole P.W."/>
        </authorList>
    </citation>
    <scope>NUCLEOTIDE SEQUENCE [LARGE SCALE GENOMIC DNA]</scope>
    <source>
        <strain evidence="3 4">DSM 16045</strain>
    </source>
</reference>
<name>A0A0R1VB56_9LACO</name>
<gene>
    <name evidence="3" type="ORF">FC60_GL001799</name>
</gene>
<dbReference type="InterPro" id="IPR014729">
    <property type="entry name" value="Rossmann-like_a/b/a_fold"/>
</dbReference>
<dbReference type="PATRIC" id="fig|1423749.3.peg.1860"/>
<dbReference type="InterPro" id="IPR006015">
    <property type="entry name" value="Universal_stress_UspA"/>
</dbReference>
<dbReference type="PANTHER" id="PTHR46268">
    <property type="entry name" value="STRESS RESPONSE PROTEIN NHAX"/>
    <property type="match status" value="1"/>
</dbReference>
<proteinExistence type="inferred from homology"/>
<dbReference type="InterPro" id="IPR006016">
    <property type="entry name" value="UspA"/>
</dbReference>
<dbReference type="PRINTS" id="PR01438">
    <property type="entry name" value="UNVRSLSTRESS"/>
</dbReference>
<dbReference type="Proteomes" id="UP000051739">
    <property type="component" value="Unassembled WGS sequence"/>
</dbReference>
<dbReference type="PIRSF" id="PIRSF006276">
    <property type="entry name" value="UspA"/>
    <property type="match status" value="1"/>
</dbReference>
<dbReference type="CDD" id="cd00293">
    <property type="entry name" value="USP-like"/>
    <property type="match status" value="1"/>
</dbReference>
<dbReference type="Pfam" id="PF00582">
    <property type="entry name" value="Usp"/>
    <property type="match status" value="1"/>
</dbReference>
<dbReference type="EMBL" id="AZFN01000009">
    <property type="protein sequence ID" value="KRM02623.1"/>
    <property type="molecule type" value="Genomic_DNA"/>
</dbReference>
<sequence length="169" mass="18344">MDIMAEYKNILVGIDGSKQSLAAFDKAVLLAKQNQATLHLLSVVNGERYPTADTIGYGFIDRDVYQESIQKMEATLADYKQRALDAGVPDVLTKVVIGNVKLELSSGYAEDHDIDLLVVGATGLNVIGKMLVGSTANYVIGHTAYDVVVVKTDINNDPLKIDRTAYPKL</sequence>
<protein>
    <submittedName>
        <fullName evidence="3">UspA domain-containing protein</fullName>
    </submittedName>
</protein>
<comment type="similarity">
    <text evidence="1">Belongs to the universal stress protein A family.</text>
</comment>
<dbReference type="AlphaFoldDB" id="A0A0R1VB56"/>
<dbReference type="PANTHER" id="PTHR46268:SF6">
    <property type="entry name" value="UNIVERSAL STRESS PROTEIN UP12"/>
    <property type="match status" value="1"/>
</dbReference>
<comment type="caution">
    <text evidence="3">The sequence shown here is derived from an EMBL/GenBank/DDBJ whole genome shotgun (WGS) entry which is preliminary data.</text>
</comment>
<evidence type="ECO:0000313" key="3">
    <source>
        <dbReference type="EMBL" id="KRM02623.1"/>
    </source>
</evidence>
<feature type="domain" description="UspA" evidence="2">
    <location>
        <begin position="7"/>
        <end position="151"/>
    </location>
</feature>
<evidence type="ECO:0000313" key="4">
    <source>
        <dbReference type="Proteomes" id="UP000051739"/>
    </source>
</evidence>
<evidence type="ECO:0000259" key="2">
    <source>
        <dbReference type="Pfam" id="PF00582"/>
    </source>
</evidence>